<dbReference type="GO" id="GO:0031267">
    <property type="term" value="F:small GTPase binding"/>
    <property type="evidence" value="ECO:0007669"/>
    <property type="project" value="InterPro"/>
</dbReference>
<dbReference type="InterPro" id="IPR003593">
    <property type="entry name" value="AAA+_ATPase"/>
</dbReference>
<dbReference type="SUPFAM" id="SSF52540">
    <property type="entry name" value="P-loop containing nucleoside triphosphate hydrolases"/>
    <property type="match status" value="2"/>
</dbReference>
<evidence type="ECO:0000259" key="2">
    <source>
        <dbReference type="SMART" id="SM00382"/>
    </source>
</evidence>
<organism evidence="3 4">
    <name type="scientific">Legionella septentrionalis</name>
    <dbReference type="NCBI Taxonomy" id="2498109"/>
    <lineage>
        <taxon>Bacteria</taxon>
        <taxon>Pseudomonadati</taxon>
        <taxon>Pseudomonadota</taxon>
        <taxon>Gammaproteobacteria</taxon>
        <taxon>Legionellales</taxon>
        <taxon>Legionellaceae</taxon>
        <taxon>Legionella</taxon>
    </lineage>
</organism>
<feature type="domain" description="AAA+ ATPase" evidence="2">
    <location>
        <begin position="1571"/>
        <end position="1712"/>
    </location>
</feature>
<accession>A0A433JGK0</accession>
<dbReference type="InterPro" id="IPR032675">
    <property type="entry name" value="LRR_dom_sf"/>
</dbReference>
<dbReference type="Gene3D" id="1.20.1280.280">
    <property type="match status" value="1"/>
</dbReference>
<dbReference type="EMBL" id="RZGR01000047">
    <property type="protein sequence ID" value="RUQ79579.1"/>
    <property type="molecule type" value="Genomic_DNA"/>
</dbReference>
<reference evidence="3 4" key="1">
    <citation type="submission" date="2018-12" db="EMBL/GenBank/DDBJ databases">
        <title>Legionella sp,whole genome shotgun sequence.</title>
        <authorList>
            <person name="Wu H."/>
        </authorList>
    </citation>
    <scope>NUCLEOTIDE SEQUENCE [LARGE SCALE GENOMIC DNA]</scope>
    <source>
        <strain evidence="4">km714</strain>
    </source>
</reference>
<dbReference type="InterPro" id="IPR038346">
    <property type="entry name" value="DrrA_PI4P-bd_sf"/>
</dbReference>
<evidence type="ECO:0000313" key="3">
    <source>
        <dbReference type="EMBL" id="RUQ79579.1"/>
    </source>
</evidence>
<name>A0A433JGK0_9GAMM</name>
<dbReference type="Gene3D" id="3.80.10.10">
    <property type="entry name" value="Ribonuclease Inhibitor"/>
    <property type="match status" value="1"/>
</dbReference>
<dbReference type="InterPro" id="IPR027417">
    <property type="entry name" value="P-loop_NTPase"/>
</dbReference>
<feature type="domain" description="AAA+ ATPase" evidence="2">
    <location>
        <begin position="1299"/>
        <end position="1410"/>
    </location>
</feature>
<dbReference type="SMART" id="SM00382">
    <property type="entry name" value="AAA"/>
    <property type="match status" value="2"/>
</dbReference>
<gene>
    <name evidence="3" type="ORF">EKM59_11125</name>
</gene>
<dbReference type="GO" id="GO:0044161">
    <property type="term" value="C:host cell cytoplasmic vesicle"/>
    <property type="evidence" value="ECO:0007669"/>
    <property type="project" value="InterPro"/>
</dbReference>
<dbReference type="Pfam" id="PF14860">
    <property type="entry name" value="DrrA_P4M"/>
    <property type="match status" value="1"/>
</dbReference>
<sequence>MAIRDELEGDYSLGKFSGTYVNTTKSPFLAKFLPACKSLKEIDLHGNNESLQLKEDIPSVEKLIMRECYGNQSNLLNHLPNVQKIEGHGICNWTSTPNFNNLNNLNQLILDYGSDQLFLDFIAHAPNLKKLEISDLVLTSPLNFPSLPYLNSAKFSRIVISLENLMALIAAAPHCEFDLSETEVHGEREEFEIFLATEPKIKGLPRIRPSVPITANEAEAGETIQPVQPRDPVFQPPMAPQQPSVDKQEKNSWSQSMLIDRLKAYCQLKHPELAPLFPEFDKGICQAVSKWYADTVATENEAAWTKKLDKLRDWSKRSCPREIEPLLKELLHYALKYQIRWPETQAIPVNNLPQILANPPRHPIYIANAWHRTCLLFKDNTWHFFDPNFQAGTAKQFKRQDIVKLVKQIYETQGHGLRVLSFHELPKATWSLETEHIDAFIADGGFYLLLAEKDTTKLQAINPNHLSKKALEGLFWLSNEDKPFWQQGLLNPPSREKTLDLLERAAVVLKAEFIAKIKKNLEALSEPEANELASILKKENTQFTALILNIMETIPAYAPVKPKKNIEQNLNDLEQNFKKDPLLHKIEEKIIAAEQAKQIQAEEARKPITPKPSEVSKKSVEAAQETQGVEAKKPVAQKLSKAQKTLENITDLDFFLSNAHKQKPKLPEHGRFKTWEAKNPAKISSLEQLDLSLFSHQQENVLLYLQSQVDLQNYIHHLQSSSLAQNRGLFIINNMDDLKCATHRIKLDKNGKGHIEKGSPLSQFLHEHENKAPIIVVNWSNFTPQELVQANTILDETRRADGTNVPLKAVVLGLQNINDPNLYSGSDFSSRQHHIMEMPAGLDIPAVSLPAVLTENDTFETITVDFYNESNWQAHLYGKWQLTENALQFSPSPLIAALEAQKPPTALKIVLKNAPWHLPDFRFALNTLVSQKRMDLYGRSFNIPAKVTIESASGYELEPLLSEETVQFKQGLAQDFDYVLNPGNFEHFFTNFEIKGDTLTTLPGFLEQHAGTKETPKSLHLYLTRALPLSSFARLLTAAKHQHCQLNITLAAGVALPEEVAKRVKITPLQEKSLIKNAHNPQVVISNDLALSKKILQKETSFNQVINLSELTKSDIFYAIEGKSNGTNLAFREKISSIWQALRQGESVLLTGKLTPEIADSLAPLFKENGGTYHNGQIETYQGKLVLLTDSAELLSFSPHKVEKHISLKERLDALASKQKERLLQHYAPQQLEAFSYSYLETLANETSLPADPAALRTPLYHLPEELPASLDVVFDLSEEKASQFEASRKEEVLAALKKQPVLFLSGKTGVGKSSFMNSLAAEKNISVHFENIETWAKAKDGLQILFIDEANLEHTDWSSFEDLYSLPKGIYHKGVYYPLSANHVVIFAGNPASYGGERSMPRLFVEHPNVVTFKNMTDAYLYQRVLKSLLNGVNEAEKAGKLFLKTYRKILTFNETAISARELLMMAQLLKAKTVPQDEYERAKHSAYQIALTVLNKEQHVPFQNWFNETFGSLSEEKIAFPKTVGHPGAREEDKFLLTSTHQPVYQSLFEMIKIRENKQKENLKDVPVGISGIVLEGEPGVGKSQLVKQVLLSEGYEEKHIKDSKPFNLADEKEEIEKNGASKQFYYLPASMSVSAKINVLNRAFHEGAVVIIDEFNTSVMLERLMNALLMGRDLQNRTALNPGFTLIGTQNPMSMAGRRQPSLALQRRLLQCNYPDYTTAEMVAVLQHRGLNEKEACHLVFDFLESRRYARSLNLNPEPSFRDLLKAGKETLLAQAKAVTIAVEAPVNQEDKASLEQGMLQDLQLPHTQEVLTSAHQAEDNLEPHKKLPVEEKITVASQDNQSIAPHKEVISEMGTPSHDTQLPMDKNPEKISVAPSANVNASNPENIKADKTSPYDPTLFKSATNQKLSSVKNYYKFGKDPRNHRYIVEVDHLPEKGDQLKGKILKNLRKALNLAIADSSSLQELDSEITRIKKDYEFELNTLKTAQDITTWLFGLRTDSFKAFEKMCKDAREIVIKNASSPKL</sequence>
<dbReference type="InterPro" id="IPR028057">
    <property type="entry name" value="DrrA_P4M"/>
</dbReference>
<proteinExistence type="predicted"/>
<dbReference type="Gene3D" id="3.40.50.300">
    <property type="entry name" value="P-loop containing nucleotide triphosphate hydrolases"/>
    <property type="match status" value="2"/>
</dbReference>
<keyword evidence="4" id="KW-1185">Reference proteome</keyword>
<evidence type="ECO:0000256" key="1">
    <source>
        <dbReference type="SAM" id="MobiDB-lite"/>
    </source>
</evidence>
<feature type="region of interest" description="Disordered" evidence="1">
    <location>
        <begin position="601"/>
        <end position="635"/>
    </location>
</feature>
<dbReference type="SUPFAM" id="SSF52047">
    <property type="entry name" value="RNI-like"/>
    <property type="match status" value="1"/>
</dbReference>
<protein>
    <recommendedName>
        <fullName evidence="2">AAA+ ATPase domain-containing protein</fullName>
    </recommendedName>
</protein>
<comment type="caution">
    <text evidence="3">The sequence shown here is derived from an EMBL/GenBank/DDBJ whole genome shotgun (WGS) entry which is preliminary data.</text>
</comment>
<dbReference type="Proteomes" id="UP000288012">
    <property type="component" value="Unassembled WGS sequence"/>
</dbReference>
<evidence type="ECO:0000313" key="4">
    <source>
        <dbReference type="Proteomes" id="UP000288012"/>
    </source>
</evidence>